<protein>
    <submittedName>
        <fullName evidence="2">Uncharacterized protein</fullName>
    </submittedName>
</protein>
<keyword evidence="1" id="KW-1133">Transmembrane helix</keyword>
<organism evidence="2 3">
    <name type="scientific">Halobacterium hubeiense</name>
    <dbReference type="NCBI Taxonomy" id="1407499"/>
    <lineage>
        <taxon>Archaea</taxon>
        <taxon>Methanobacteriati</taxon>
        <taxon>Methanobacteriota</taxon>
        <taxon>Stenosarchaea group</taxon>
        <taxon>Halobacteria</taxon>
        <taxon>Halobacteriales</taxon>
        <taxon>Halobacteriaceae</taxon>
        <taxon>Halobacterium</taxon>
    </lineage>
</organism>
<gene>
    <name evidence="2" type="ORF">HHUB_3509</name>
</gene>
<evidence type="ECO:0000313" key="3">
    <source>
        <dbReference type="Proteomes" id="UP000066737"/>
    </source>
</evidence>
<reference evidence="3" key="1">
    <citation type="journal article" date="2016" name="Environ. Microbiol.">
        <title>The complete genome of a viable archaeum isolated from 123-million-year-old rock salt.</title>
        <authorList>
            <person name="Jaakkola S.T."/>
            <person name="Pfeiffer F."/>
            <person name="Ravantti J.J."/>
            <person name="Guo Q."/>
            <person name="Liu Y."/>
            <person name="Chen X."/>
            <person name="Ma H."/>
            <person name="Yang C."/>
            <person name="Oksanen H.M."/>
            <person name="Bamford D.H."/>
        </authorList>
    </citation>
    <scope>NUCLEOTIDE SEQUENCE</scope>
    <source>
        <strain evidence="3">JI20-1</strain>
    </source>
</reference>
<dbReference type="Proteomes" id="UP000066737">
    <property type="component" value="Chromosome I"/>
</dbReference>
<proteinExistence type="predicted"/>
<feature type="transmembrane region" description="Helical" evidence="1">
    <location>
        <begin position="141"/>
        <end position="161"/>
    </location>
</feature>
<keyword evidence="3" id="KW-1185">Reference proteome</keyword>
<sequence length="165" mass="18490">MRFDYALRENADELFENLESASESQPNDFTRPTVRDNLLRDYTFSFDGHRISPHFESVQIRAVEANYGFVEVVSVAEVEPLSLLYLGIGSDVGDRHQRKVYWLTLAVTVLTVVLTIDALLIRGLGQFIYNLTMNRVGASPQVWNSLMGILALLVILLSPAIGTSK</sequence>
<name>A0A0U5D0S2_9EURY</name>
<evidence type="ECO:0000256" key="1">
    <source>
        <dbReference type="SAM" id="Phobius"/>
    </source>
</evidence>
<accession>A0A0U5D0S2</accession>
<dbReference type="KEGG" id="hhb:Hhub_3509"/>
<dbReference type="EMBL" id="LN831302">
    <property type="protein sequence ID" value="CQH61647.1"/>
    <property type="molecule type" value="Genomic_DNA"/>
</dbReference>
<keyword evidence="1" id="KW-0472">Membrane</keyword>
<dbReference type="AlphaFoldDB" id="A0A0U5D0S2"/>
<keyword evidence="1" id="KW-0812">Transmembrane</keyword>
<dbReference type="STRING" id="1407499.HHUB_3509"/>
<feature type="transmembrane region" description="Helical" evidence="1">
    <location>
        <begin position="100"/>
        <end position="121"/>
    </location>
</feature>
<evidence type="ECO:0000313" key="2">
    <source>
        <dbReference type="EMBL" id="CQH61647.1"/>
    </source>
</evidence>